<accession>A0A0M2V4I1</accession>
<dbReference type="STRING" id="336831.WG68_17280"/>
<dbReference type="InterPro" id="IPR006531">
    <property type="entry name" value="Gp5/Vgr_OB"/>
</dbReference>
<evidence type="ECO:0000313" key="3">
    <source>
        <dbReference type="Proteomes" id="UP000034228"/>
    </source>
</evidence>
<evidence type="ECO:0000259" key="1">
    <source>
        <dbReference type="Pfam" id="PF04717"/>
    </source>
</evidence>
<dbReference type="PATRIC" id="fig|336831.14.peg.310"/>
<evidence type="ECO:0000313" key="2">
    <source>
        <dbReference type="EMBL" id="KKO44073.1"/>
    </source>
</evidence>
<organism evidence="2 3">
    <name type="scientific">Arsukibacterium ikkense</name>
    <dbReference type="NCBI Taxonomy" id="336831"/>
    <lineage>
        <taxon>Bacteria</taxon>
        <taxon>Pseudomonadati</taxon>
        <taxon>Pseudomonadota</taxon>
        <taxon>Gammaproteobacteria</taxon>
        <taxon>Chromatiales</taxon>
        <taxon>Chromatiaceae</taxon>
        <taxon>Arsukibacterium</taxon>
    </lineage>
</organism>
<dbReference type="Gene3D" id="2.40.50.230">
    <property type="entry name" value="Gp5 N-terminal domain"/>
    <property type="match status" value="1"/>
</dbReference>
<reference evidence="2 3" key="1">
    <citation type="submission" date="2015-03" db="EMBL/GenBank/DDBJ databases">
        <title>Draft genome sequences of two protease-producing strains of Arsukibacterium isolated from two cold and alkaline environments.</title>
        <authorList>
            <person name="Lylloff J.E."/>
            <person name="Skov L.B."/>
            <person name="Jepsen M."/>
            <person name="Hallin P.F."/>
            <person name="Sorensen S.J."/>
            <person name="Stougaard P."/>
            <person name="Glaring M.A."/>
        </authorList>
    </citation>
    <scope>NUCLEOTIDE SEQUENCE [LARGE SCALE GENOMIC DNA]</scope>
    <source>
        <strain evidence="2 3">GCM72</strain>
    </source>
</reference>
<dbReference type="OrthoDB" id="9762420at2"/>
<dbReference type="Proteomes" id="UP000034228">
    <property type="component" value="Unassembled WGS sequence"/>
</dbReference>
<name>A0A0M2V4I1_9GAMM</name>
<dbReference type="AlphaFoldDB" id="A0A0M2V4I1"/>
<dbReference type="Pfam" id="PF05954">
    <property type="entry name" value="Phage_GPD"/>
    <property type="match status" value="1"/>
</dbReference>
<proteinExistence type="predicted"/>
<dbReference type="InterPro" id="IPR037026">
    <property type="entry name" value="Vgr_OB-fold_dom_sf"/>
</dbReference>
<protein>
    <submittedName>
        <fullName evidence="2">Type VI secretion protein VgrG</fullName>
    </submittedName>
</protein>
<sequence>MANSPLQGAEGPVRLVISSDGQVLADSVSVISVEISKALNRIPQAILTFSDGDMPNKDFPLSNQPQLAPGAKLVVKLGYGDDEQQVFSGVVVKHSLSIRGNNQADLVVECRDSLFAATLARHNANYVDMTDSDIWQQLAGKYGASCQATATSESHAELVQYYSSDWDFMLLRAEVNGMLLCADDGKLSVAPPDISSEPVLKVTYGDDLLSFNASLDASQQFSSVKAVSWDPASQQLQNSEASTAELTAQGNLAADTLAKVAAIKELRLQTHVPLSSDSLTSWAKGQQLKSALSRIRGELRCQGSALLKPGVLLQVDGVGERFNGKVFVSQVRHSVIQGDWVSQVSFGMSAQWFAENSDISAPLAAGVLPGVNGLQIGVVLKLDADPGGEYRIQVKVPLAEAETEGVWARLLSFYASAGFGQYCLPEIGDEVILGYLNSDPCYPVILGSVYSSKQQPAYEHAADNNLKAFVSRSKLTLEYDEQKKKISIFTPAGNKVVLDDDSQTILLQDQHGNKAELSASGILLDSPKDISLNAKGKISLQAVGNIELAAKADFSAEALNISQQAKVGFTAKGNASAELSASGQTTVKGAMVLIN</sequence>
<dbReference type="RefSeq" id="WP_046558977.1">
    <property type="nucleotide sequence ID" value="NZ_LAHO01000020.1"/>
</dbReference>
<comment type="caution">
    <text evidence="2">The sequence shown here is derived from an EMBL/GenBank/DDBJ whole genome shotgun (WGS) entry which is preliminary data.</text>
</comment>
<dbReference type="Pfam" id="PF04717">
    <property type="entry name" value="Phage_base_V"/>
    <property type="match status" value="1"/>
</dbReference>
<gene>
    <name evidence="2" type="ORF">WG68_17280</name>
</gene>
<dbReference type="SUPFAM" id="SSF69255">
    <property type="entry name" value="gp5 N-terminal domain-like"/>
    <property type="match status" value="1"/>
</dbReference>
<dbReference type="SUPFAM" id="SSF69279">
    <property type="entry name" value="Phage tail proteins"/>
    <property type="match status" value="1"/>
</dbReference>
<keyword evidence="3" id="KW-1185">Reference proteome</keyword>
<dbReference type="EMBL" id="LAHO01000020">
    <property type="protein sequence ID" value="KKO44073.1"/>
    <property type="molecule type" value="Genomic_DNA"/>
</dbReference>
<feature type="domain" description="Gp5/Type VI secretion system Vgr protein OB-fold" evidence="1">
    <location>
        <begin position="376"/>
        <end position="450"/>
    </location>
</feature>
<dbReference type="InterPro" id="IPR006533">
    <property type="entry name" value="T6SS_Vgr_RhsGE"/>
</dbReference>
<dbReference type="NCBIfam" id="TIGR01646">
    <property type="entry name" value="vgr_GE"/>
    <property type="match status" value="1"/>
</dbReference>